<dbReference type="EMBL" id="WDED01000064">
    <property type="protein sequence ID" value="KAB6139486.1"/>
    <property type="molecule type" value="Genomic_DNA"/>
</dbReference>
<organism evidence="2 3">
    <name type="scientific">Bacteroides xylanisolvens</name>
    <dbReference type="NCBI Taxonomy" id="371601"/>
    <lineage>
        <taxon>Bacteria</taxon>
        <taxon>Pseudomonadati</taxon>
        <taxon>Bacteroidota</taxon>
        <taxon>Bacteroidia</taxon>
        <taxon>Bacteroidales</taxon>
        <taxon>Bacteroidaceae</taxon>
        <taxon>Bacteroides</taxon>
    </lineage>
</organism>
<evidence type="ECO:0000259" key="1">
    <source>
        <dbReference type="Pfam" id="PF00534"/>
    </source>
</evidence>
<evidence type="ECO:0000313" key="3">
    <source>
        <dbReference type="Proteomes" id="UP000434604"/>
    </source>
</evidence>
<reference evidence="2 3" key="1">
    <citation type="journal article" date="2019" name="Nat. Med.">
        <title>A library of human gut bacterial isolates paired with longitudinal multiomics data enables mechanistic microbiome research.</title>
        <authorList>
            <person name="Poyet M."/>
            <person name="Groussin M."/>
            <person name="Gibbons S.M."/>
            <person name="Avila-Pacheco J."/>
            <person name="Jiang X."/>
            <person name="Kearney S.M."/>
            <person name="Perrotta A.R."/>
            <person name="Berdy B."/>
            <person name="Zhao S."/>
            <person name="Lieberman T.D."/>
            <person name="Swanson P.K."/>
            <person name="Smith M."/>
            <person name="Roesemann S."/>
            <person name="Alexander J.E."/>
            <person name="Rich S.A."/>
            <person name="Livny J."/>
            <person name="Vlamakis H."/>
            <person name="Clish C."/>
            <person name="Bullock K."/>
            <person name="Deik A."/>
            <person name="Scott J."/>
            <person name="Pierce K.A."/>
            <person name="Xavier R.J."/>
            <person name="Alm E.J."/>
        </authorList>
    </citation>
    <scope>NUCLEOTIDE SEQUENCE [LARGE SCALE GENOMIC DNA]</scope>
    <source>
        <strain evidence="2 3">BIOML-A58</strain>
    </source>
</reference>
<dbReference type="Gene3D" id="3.40.50.2000">
    <property type="entry name" value="Glycogen Phosphorylase B"/>
    <property type="match status" value="2"/>
</dbReference>
<sequence>MKILYLIPWPKPFEDTNIDLSEIVNTQFGYYTLKNEKIDIVWYTHNRTSPIFKICKFLKIPQLNQLFCQIKLIRSGKNYDVIYVGFDMHLLPLALFRLVGWVKTPIFVLSHFSYSTKYTDSRWKKIYKKIERFFVYKAIDKISFACESLLEIAKEDYHIPIRHCNVANWGANLSFYNRGLYKQQLPNGDYFVAAGGMNRDYSTLIEAFRYIDLKKPGVKIFSKYRDYTKGQLLPSNISFENLMDGCSYYEAYVKLRYHYYNSIAILLPIDHANDVPNGATVLVEALAMGKPIIITEADTNYIDVEKEGVGLTVKRHDVDGWINAINFLVDNPQKVKSMGENAYLLAKSKYNDQSFANNILMQMKHVNN</sequence>
<comment type="caution">
    <text evidence="2">The sequence shown here is derived from an EMBL/GenBank/DDBJ whole genome shotgun (WGS) entry which is preliminary data.</text>
</comment>
<evidence type="ECO:0000313" key="2">
    <source>
        <dbReference type="EMBL" id="KAB6139486.1"/>
    </source>
</evidence>
<dbReference type="PANTHER" id="PTHR12526">
    <property type="entry name" value="GLYCOSYLTRANSFERASE"/>
    <property type="match status" value="1"/>
</dbReference>
<dbReference type="Proteomes" id="UP000434604">
    <property type="component" value="Unassembled WGS sequence"/>
</dbReference>
<name>A0A7J5PK85_9BACE</name>
<dbReference type="GO" id="GO:0016757">
    <property type="term" value="F:glycosyltransferase activity"/>
    <property type="evidence" value="ECO:0007669"/>
    <property type="project" value="InterPro"/>
</dbReference>
<dbReference type="Pfam" id="PF00534">
    <property type="entry name" value="Glycos_transf_1"/>
    <property type="match status" value="1"/>
</dbReference>
<dbReference type="SUPFAM" id="SSF53756">
    <property type="entry name" value="UDP-Glycosyltransferase/glycogen phosphorylase"/>
    <property type="match status" value="1"/>
</dbReference>
<dbReference type="RefSeq" id="WP_118217933.1">
    <property type="nucleotide sequence ID" value="NZ_JAASHA010000030.1"/>
</dbReference>
<protein>
    <submittedName>
        <fullName evidence="2">Glycosyltransferase family 4 protein</fullName>
    </submittedName>
</protein>
<proteinExistence type="predicted"/>
<feature type="domain" description="Glycosyl transferase family 1" evidence="1">
    <location>
        <begin position="278"/>
        <end position="343"/>
    </location>
</feature>
<accession>A0A7J5PK85</accession>
<dbReference type="AlphaFoldDB" id="A0A7J5PK85"/>
<dbReference type="InterPro" id="IPR001296">
    <property type="entry name" value="Glyco_trans_1"/>
</dbReference>
<gene>
    <name evidence="2" type="ORF">GA398_24590</name>
</gene>
<keyword evidence="2" id="KW-0808">Transferase</keyword>